<comment type="caution">
    <text evidence="1">The sequence shown here is derived from an EMBL/GenBank/DDBJ whole genome shotgun (WGS) entry which is preliminary data.</text>
</comment>
<sequence length="100" mass="11232">MKEGIKNPEMRVAFLGGLKDFGYIDSNVDINSTANSVGSVTWDNSKVVFTLGVPKSQQPKSKTDDFNNSVIRSYYVVGKIVNCAIAFTIKRIMWYNFHMS</sequence>
<dbReference type="EMBL" id="BROD01000002">
    <property type="protein sequence ID" value="GKX69015.1"/>
    <property type="molecule type" value="Genomic_DNA"/>
</dbReference>
<accession>A0ACB5RIU0</accession>
<name>A0ACB5RIU0_9CLOT</name>
<gene>
    <name evidence="1" type="ORF">rsdtw13_42730</name>
</gene>
<protein>
    <submittedName>
        <fullName evidence="1">Uncharacterized protein</fullName>
    </submittedName>
</protein>
<proteinExistence type="predicted"/>
<keyword evidence="2" id="KW-1185">Reference proteome</keyword>
<evidence type="ECO:0000313" key="1">
    <source>
        <dbReference type="EMBL" id="GKX69015.1"/>
    </source>
</evidence>
<reference evidence="1" key="1">
    <citation type="journal article" date="2025" name="Int. J. Syst. Evol. Microbiol.">
        <title>Inconstantimicrobium mannanitabidum sp. nov., a novel member of the family Clostridiaceae isolated from anoxic soil under the treatment of reductive soil disinfestation.</title>
        <authorList>
            <person name="Ueki A."/>
            <person name="Tonouchi A."/>
            <person name="Honma S."/>
            <person name="Kaku N."/>
            <person name="Ueki K."/>
        </authorList>
    </citation>
    <scope>NUCLEOTIDE SEQUENCE</scope>
    <source>
        <strain evidence="1">TW13</strain>
    </source>
</reference>
<dbReference type="Proteomes" id="UP001058074">
    <property type="component" value="Unassembled WGS sequence"/>
</dbReference>
<evidence type="ECO:0000313" key="2">
    <source>
        <dbReference type="Proteomes" id="UP001058074"/>
    </source>
</evidence>
<organism evidence="1 2">
    <name type="scientific">Inconstantimicrobium mannanitabidum</name>
    <dbReference type="NCBI Taxonomy" id="1604901"/>
    <lineage>
        <taxon>Bacteria</taxon>
        <taxon>Bacillati</taxon>
        <taxon>Bacillota</taxon>
        <taxon>Clostridia</taxon>
        <taxon>Eubacteriales</taxon>
        <taxon>Clostridiaceae</taxon>
        <taxon>Inconstantimicrobium</taxon>
    </lineage>
</organism>